<feature type="region of interest" description="Disordered" evidence="1">
    <location>
        <begin position="231"/>
        <end position="315"/>
    </location>
</feature>
<dbReference type="GeneID" id="13288017"/>
<protein>
    <submittedName>
        <fullName evidence="2">Predicted protein</fullName>
    </submittedName>
</protein>
<proteinExistence type="predicted"/>
<feature type="compositionally biased region" description="Polar residues" evidence="1">
    <location>
        <begin position="297"/>
        <end position="314"/>
    </location>
</feature>
<dbReference type="InParanoid" id="E4ZUC6"/>
<dbReference type="VEuPathDB" id="FungiDB:LEMA_P114200.1"/>
<feature type="compositionally biased region" description="Polar residues" evidence="1">
    <location>
        <begin position="432"/>
        <end position="451"/>
    </location>
</feature>
<organism evidence="3">
    <name type="scientific">Leptosphaeria maculans (strain JN3 / isolate v23.1.3 / race Av1-4-5-6-7-8)</name>
    <name type="common">Blackleg fungus</name>
    <name type="synonym">Phoma lingam</name>
    <dbReference type="NCBI Taxonomy" id="985895"/>
    <lineage>
        <taxon>Eukaryota</taxon>
        <taxon>Fungi</taxon>
        <taxon>Dikarya</taxon>
        <taxon>Ascomycota</taxon>
        <taxon>Pezizomycotina</taxon>
        <taxon>Dothideomycetes</taxon>
        <taxon>Pleosporomycetidae</taxon>
        <taxon>Pleosporales</taxon>
        <taxon>Pleosporineae</taxon>
        <taxon>Leptosphaeriaceae</taxon>
        <taxon>Plenodomus</taxon>
        <taxon>Plenodomus lingam/Leptosphaeria maculans species complex</taxon>
    </lineage>
</organism>
<dbReference type="AlphaFoldDB" id="E4ZUC6"/>
<feature type="compositionally biased region" description="Polar residues" evidence="1">
    <location>
        <begin position="255"/>
        <end position="270"/>
    </location>
</feature>
<feature type="compositionally biased region" description="Polar residues" evidence="1">
    <location>
        <begin position="231"/>
        <end position="248"/>
    </location>
</feature>
<name>E4ZUC6_LEPMJ</name>
<feature type="compositionally biased region" description="Polar residues" evidence="1">
    <location>
        <begin position="509"/>
        <end position="524"/>
    </location>
</feature>
<dbReference type="Proteomes" id="UP000002668">
    <property type="component" value="Genome"/>
</dbReference>
<evidence type="ECO:0000256" key="1">
    <source>
        <dbReference type="SAM" id="MobiDB-lite"/>
    </source>
</evidence>
<feature type="region of interest" description="Disordered" evidence="1">
    <location>
        <begin position="420"/>
        <end position="563"/>
    </location>
</feature>
<dbReference type="OrthoDB" id="3786709at2759"/>
<feature type="region of interest" description="Disordered" evidence="1">
    <location>
        <begin position="191"/>
        <end position="219"/>
    </location>
</feature>
<feature type="region of interest" description="Disordered" evidence="1">
    <location>
        <begin position="774"/>
        <end position="844"/>
    </location>
</feature>
<feature type="compositionally biased region" description="Acidic residues" evidence="1">
    <location>
        <begin position="816"/>
        <end position="844"/>
    </location>
</feature>
<feature type="region of interest" description="Disordered" evidence="1">
    <location>
        <begin position="360"/>
        <end position="394"/>
    </location>
</feature>
<dbReference type="eggNOG" id="ENOG502SGG1">
    <property type="taxonomic scope" value="Eukaryota"/>
</dbReference>
<keyword evidence="3" id="KW-1185">Reference proteome</keyword>
<accession>E4ZUC6</accession>
<gene>
    <name evidence="2" type="ORF">LEMA_P114200.1</name>
</gene>
<dbReference type="HOGENOM" id="CLU_337399_0_0_1"/>
<dbReference type="EMBL" id="FP929126">
    <property type="protein sequence ID" value="CBX95005.1"/>
    <property type="molecule type" value="Genomic_DNA"/>
</dbReference>
<evidence type="ECO:0000313" key="3">
    <source>
        <dbReference type="Proteomes" id="UP000002668"/>
    </source>
</evidence>
<feature type="compositionally biased region" description="Basic residues" evidence="1">
    <location>
        <begin position="799"/>
        <end position="810"/>
    </location>
</feature>
<reference evidence="3" key="1">
    <citation type="journal article" date="2011" name="Nat. Commun.">
        <title>Effector diversification within compartments of the Leptosphaeria maculans genome affected by Repeat-Induced Point mutations.</title>
        <authorList>
            <person name="Rouxel T."/>
            <person name="Grandaubert J."/>
            <person name="Hane J.K."/>
            <person name="Hoede C."/>
            <person name="van de Wouw A.P."/>
            <person name="Couloux A."/>
            <person name="Dominguez V."/>
            <person name="Anthouard V."/>
            <person name="Bally P."/>
            <person name="Bourras S."/>
            <person name="Cozijnsen A.J."/>
            <person name="Ciuffetti L.M."/>
            <person name="Degrave A."/>
            <person name="Dilmaghani A."/>
            <person name="Duret L."/>
            <person name="Fudal I."/>
            <person name="Goodwin S.B."/>
            <person name="Gout L."/>
            <person name="Glaser N."/>
            <person name="Linglin J."/>
            <person name="Kema G.H.J."/>
            <person name="Lapalu N."/>
            <person name="Lawrence C.B."/>
            <person name="May K."/>
            <person name="Meyer M."/>
            <person name="Ollivier B."/>
            <person name="Poulain J."/>
            <person name="Schoch C.L."/>
            <person name="Simon A."/>
            <person name="Spatafora J.W."/>
            <person name="Stachowiak A."/>
            <person name="Turgeon B.G."/>
            <person name="Tyler B.M."/>
            <person name="Vincent D."/>
            <person name="Weissenbach J."/>
            <person name="Amselem J."/>
            <person name="Quesneville H."/>
            <person name="Oliver R.P."/>
            <person name="Wincker P."/>
            <person name="Balesdent M.-H."/>
            <person name="Howlett B.J."/>
        </authorList>
    </citation>
    <scope>NUCLEOTIDE SEQUENCE [LARGE SCALE GENOMIC DNA]</scope>
    <source>
        <strain evidence="3">JN3 / isolate v23.1.3 / race Av1-4-5-6-7-8</strain>
    </source>
</reference>
<feature type="compositionally biased region" description="Polar residues" evidence="1">
    <location>
        <begin position="471"/>
        <end position="481"/>
    </location>
</feature>
<sequence length="844" mass="92262">MSHSYNYANAGSPSALNNPQYNGSLSAYPATELNNTLLQDAPLGACLTLDFDGFDFLKLDPLAADNDYGTQNVNYEEGQDFSGSEFPVLNALVAENSAHGTQSMNILQDQDFNGSELPTSNVQDAHNLGLGTQNTSQGPNFVRPDEHNLNDRAVDNSLLGQRLFSFGGSSQDQGHTTQNMALADEANANHFFEDDSGGFDGNSDPSPATQDDSTAMPSNFVDLFQDDTNETQIPLTNTPASPASATGSRTDEQIELNQEISPSPHLSNANPPEDGNSHRIDPNVLDEFFEQERNRSQEPASTSHIGNTKQTQVSHDLDNEVESLETFLKQLNEDHEKYAKASAIMDSTYTEVAKISAQSAGIPAPDSKPSGARNKHRPAPISTGYQDVHQPGSVPSGYQNMTRPTSGTNGYQNMHQSTSIRKGLQSMARPASGTNEYQNFARPTSGTNGYQNMARPASVPNGYQNMARPVSGTNGYQNMHRSASHPAESQDMPQPASKPIGSQKMPRSASKSDGAQKMPRSTSKPACYEDMPQPASKPIGSQKMPRSASKSAGAQKMPEPSPPLYLHPNIFQLAYQSAPQIDVDIIMTEATYFPLEDNFNPPDPTAPLPIYKPYAGLFGTSEAAKRHRKSTRIVPKKYAADIERVIRFGRDYWVRRIYEAMIDVSDISDSDSSIHRQRFTKQGMDKTFTAIDLEAAAHHVFDKAIAVHTRGWHRPKLYHKLAMRGKMFDLTESSLEARLSQICKCLKRTKASVDDAVRGGVTLALLCDNPVARGFTKESNNAGNKARGQRLKEQAKNTKQGKARAKSKGKGKAEAEQEAEQEAEAETEQEDESEAEQEDSGDEE</sequence>
<evidence type="ECO:0000313" key="2">
    <source>
        <dbReference type="EMBL" id="CBX95005.1"/>
    </source>
</evidence>
<feature type="compositionally biased region" description="Polar residues" evidence="1">
    <location>
        <begin position="203"/>
        <end position="217"/>
    </location>
</feature>